<dbReference type="InterPro" id="IPR036910">
    <property type="entry name" value="HMG_box_dom_sf"/>
</dbReference>
<name>A0AAE1MTN0_9FABA</name>
<feature type="domain" description="HMG box" evidence="3">
    <location>
        <begin position="104"/>
        <end position="168"/>
    </location>
</feature>
<evidence type="ECO:0000259" key="3">
    <source>
        <dbReference type="PROSITE" id="PS50118"/>
    </source>
</evidence>
<accession>A0AAE1MTN0</accession>
<organism evidence="4 5">
    <name type="scientific">Acacia crassicarpa</name>
    <name type="common">northern wattle</name>
    <dbReference type="NCBI Taxonomy" id="499986"/>
    <lineage>
        <taxon>Eukaryota</taxon>
        <taxon>Viridiplantae</taxon>
        <taxon>Streptophyta</taxon>
        <taxon>Embryophyta</taxon>
        <taxon>Tracheophyta</taxon>
        <taxon>Spermatophyta</taxon>
        <taxon>Magnoliopsida</taxon>
        <taxon>eudicotyledons</taxon>
        <taxon>Gunneridae</taxon>
        <taxon>Pentapetalae</taxon>
        <taxon>rosids</taxon>
        <taxon>fabids</taxon>
        <taxon>Fabales</taxon>
        <taxon>Fabaceae</taxon>
        <taxon>Caesalpinioideae</taxon>
        <taxon>mimosoid clade</taxon>
        <taxon>Acacieae</taxon>
        <taxon>Acacia</taxon>
    </lineage>
</organism>
<feature type="DNA-binding region" description="HMG box" evidence="1">
    <location>
        <begin position="104"/>
        <end position="168"/>
    </location>
</feature>
<feature type="region of interest" description="Disordered" evidence="2">
    <location>
        <begin position="76"/>
        <end position="96"/>
    </location>
</feature>
<keyword evidence="1" id="KW-0238">DNA-binding</keyword>
<reference evidence="4" key="1">
    <citation type="submission" date="2023-10" db="EMBL/GenBank/DDBJ databases">
        <title>Chromosome-level genome of the transformable northern wattle, Acacia crassicarpa.</title>
        <authorList>
            <person name="Massaro I."/>
            <person name="Sinha N.R."/>
            <person name="Poethig S."/>
            <person name="Leichty A.R."/>
        </authorList>
    </citation>
    <scope>NUCLEOTIDE SEQUENCE</scope>
    <source>
        <strain evidence="4">Acra3RX</strain>
        <tissue evidence="4">Leaf</tissue>
    </source>
</reference>
<keyword evidence="1" id="KW-0539">Nucleus</keyword>
<keyword evidence="5" id="KW-1185">Reference proteome</keyword>
<dbReference type="SUPFAM" id="SSF47095">
    <property type="entry name" value="HMG-box"/>
    <property type="match status" value="1"/>
</dbReference>
<sequence>MATMHRNRKRVCAFHRAPDGSAFEKCEICGKSVAIALADMHECERKMGVKRFRGTNVNQPRNKCFEDVDQHVTLISSDSEDVNQHATNKSSEDANQHVTNKSFEDQPRSPFCLFIESFVKTSNGGTMIEINTKGFETWKNMSKEERQPYVLQAEKLESAYQKILDKEVNDMIQVDDEADSAMVGKIDKFCCEESSDYSEYCSEYSDDWLTVEE</sequence>
<dbReference type="PROSITE" id="PS50118">
    <property type="entry name" value="HMG_BOX_2"/>
    <property type="match status" value="1"/>
</dbReference>
<evidence type="ECO:0000313" key="4">
    <source>
        <dbReference type="EMBL" id="KAK4277749.1"/>
    </source>
</evidence>
<dbReference type="GO" id="GO:0005634">
    <property type="term" value="C:nucleus"/>
    <property type="evidence" value="ECO:0007669"/>
    <property type="project" value="UniProtKB-UniRule"/>
</dbReference>
<dbReference type="AlphaFoldDB" id="A0AAE1MTN0"/>
<evidence type="ECO:0000313" key="5">
    <source>
        <dbReference type="Proteomes" id="UP001293593"/>
    </source>
</evidence>
<dbReference type="PANTHER" id="PTHR47658:SF2">
    <property type="entry name" value="HMG-BOX (HIGH MOBILITY GROUP) DNA-BINDING FAMILY PROTEIN"/>
    <property type="match status" value="1"/>
</dbReference>
<dbReference type="PANTHER" id="PTHR47658">
    <property type="entry name" value="HIGH MOBILITY GROUP B PROTEIN 12-RELATED"/>
    <property type="match status" value="1"/>
</dbReference>
<evidence type="ECO:0000256" key="1">
    <source>
        <dbReference type="PROSITE-ProRule" id="PRU00267"/>
    </source>
</evidence>
<dbReference type="EMBL" id="JAWXYG010000003">
    <property type="protein sequence ID" value="KAK4277749.1"/>
    <property type="molecule type" value="Genomic_DNA"/>
</dbReference>
<gene>
    <name evidence="4" type="ORF">QN277_015698</name>
</gene>
<dbReference type="Gene3D" id="1.10.30.10">
    <property type="entry name" value="High mobility group box domain"/>
    <property type="match status" value="1"/>
</dbReference>
<comment type="caution">
    <text evidence="4">The sequence shown here is derived from an EMBL/GenBank/DDBJ whole genome shotgun (WGS) entry which is preliminary data.</text>
</comment>
<dbReference type="GO" id="GO:0010197">
    <property type="term" value="P:polar nucleus fusion"/>
    <property type="evidence" value="ECO:0007669"/>
    <property type="project" value="TreeGrafter"/>
</dbReference>
<protein>
    <recommendedName>
        <fullName evidence="3">HMG box domain-containing protein</fullName>
    </recommendedName>
</protein>
<proteinExistence type="predicted"/>
<dbReference type="GO" id="GO:0003677">
    <property type="term" value="F:DNA binding"/>
    <property type="evidence" value="ECO:0007669"/>
    <property type="project" value="UniProtKB-UniRule"/>
</dbReference>
<dbReference type="Proteomes" id="UP001293593">
    <property type="component" value="Unassembled WGS sequence"/>
</dbReference>
<evidence type="ECO:0000256" key="2">
    <source>
        <dbReference type="SAM" id="MobiDB-lite"/>
    </source>
</evidence>
<dbReference type="InterPro" id="IPR009071">
    <property type="entry name" value="HMG_box_dom"/>
</dbReference>